<reference evidence="1 2" key="1">
    <citation type="submission" date="2024-09" db="EMBL/GenBank/DDBJ databases">
        <authorList>
            <person name="Sun Q."/>
            <person name="Mori K."/>
        </authorList>
    </citation>
    <scope>NUCLEOTIDE SEQUENCE [LARGE SCALE GENOMIC DNA]</scope>
    <source>
        <strain evidence="1 2">TBRC 4576</strain>
    </source>
</reference>
<protein>
    <submittedName>
        <fullName evidence="1">Uncharacterized protein</fullName>
    </submittedName>
</protein>
<keyword evidence="2" id="KW-1185">Reference proteome</keyword>
<name>A0ABV5WXW5_9LACO</name>
<evidence type="ECO:0000313" key="1">
    <source>
        <dbReference type="EMBL" id="MFB9770336.1"/>
    </source>
</evidence>
<gene>
    <name evidence="1" type="ORF">ACFFLI_10730</name>
</gene>
<organism evidence="1 2">
    <name type="scientific">Lactiplantibacillus modestisalitolerans</name>
    <dbReference type="NCBI Taxonomy" id="1457219"/>
    <lineage>
        <taxon>Bacteria</taxon>
        <taxon>Bacillati</taxon>
        <taxon>Bacillota</taxon>
        <taxon>Bacilli</taxon>
        <taxon>Lactobacillales</taxon>
        <taxon>Lactobacillaceae</taxon>
        <taxon>Lactiplantibacillus</taxon>
    </lineage>
</organism>
<sequence>MLRYAIQNGGCDFEPASAWTTNAQQALTLLQAAPDAKLLVWNPQNDHCEIYPQHDQGELTDKIEHTAYARLMAQMRTVAKPIVDAQLQAQWYLVAELAVLSHQSPINTAAALLALTVQRVKRTSSAPGQLRGLADQARCWLLAAHVTDLQLVATTKPLATLLPYLTAQSTQLDVCGGRSRAWQLAHDALVLSEAPVALTTLELPVAWELLRVAQAERHHDGRC</sequence>
<comment type="caution">
    <text evidence="1">The sequence shown here is derived from an EMBL/GenBank/DDBJ whole genome shotgun (WGS) entry which is preliminary data.</text>
</comment>
<dbReference type="EMBL" id="JBHLZY010000025">
    <property type="protein sequence ID" value="MFB9770336.1"/>
    <property type="molecule type" value="Genomic_DNA"/>
</dbReference>
<dbReference type="RefSeq" id="WP_137642716.1">
    <property type="nucleotide sequence ID" value="NZ_BJEA01000010.1"/>
</dbReference>
<evidence type="ECO:0000313" key="2">
    <source>
        <dbReference type="Proteomes" id="UP001589691"/>
    </source>
</evidence>
<dbReference type="Proteomes" id="UP001589691">
    <property type="component" value="Unassembled WGS sequence"/>
</dbReference>
<accession>A0ABV5WXW5</accession>
<proteinExistence type="predicted"/>